<comment type="caution">
    <text evidence="1">The sequence shown here is derived from an EMBL/GenBank/DDBJ whole genome shotgun (WGS) entry which is preliminary data.</text>
</comment>
<proteinExistence type="predicted"/>
<sequence length="37" mass="4266">MRYYFGIMITAQSDNNHTCPNTTVHKKVINVLIRSAQ</sequence>
<dbReference type="Proteomes" id="UP000078228">
    <property type="component" value="Unassembled WGS sequence"/>
</dbReference>
<keyword evidence="3" id="KW-1185">Reference proteome</keyword>
<name>A0A198UML6_MORCA</name>
<protein>
    <submittedName>
        <fullName evidence="1">Uncharacterized protein</fullName>
    </submittedName>
</protein>
<accession>A0A198UML6</accession>
<evidence type="ECO:0000313" key="4">
    <source>
        <dbReference type="Proteomes" id="UP000078446"/>
    </source>
</evidence>
<dbReference type="EMBL" id="LXHE01000002">
    <property type="protein sequence ID" value="OAV01688.1"/>
    <property type="molecule type" value="Genomic_DNA"/>
</dbReference>
<organism evidence="1 3">
    <name type="scientific">Moraxella catarrhalis</name>
    <name type="common">Branhamella catarrhalis</name>
    <dbReference type="NCBI Taxonomy" id="480"/>
    <lineage>
        <taxon>Bacteria</taxon>
        <taxon>Pseudomonadati</taxon>
        <taxon>Pseudomonadota</taxon>
        <taxon>Gammaproteobacteria</taxon>
        <taxon>Moraxellales</taxon>
        <taxon>Moraxellaceae</taxon>
        <taxon>Moraxella</taxon>
    </lineage>
</organism>
<evidence type="ECO:0000313" key="1">
    <source>
        <dbReference type="EMBL" id="OAU97534.1"/>
    </source>
</evidence>
<gene>
    <name evidence="2" type="ORF">AO382_0054</name>
    <name evidence="1" type="ORF">AO384_0570</name>
</gene>
<reference evidence="3 4" key="1">
    <citation type="journal article" date="2016" name="Genome Biol. Evol.">
        <title>Comparative Genomic Analyses of the Moraxella catarrhalis Serosensitive and Seroresistant Lineages Demonstrate Their Independent Evolution.</title>
        <authorList>
            <person name="Earl J.P."/>
            <person name="de Vries S.P."/>
            <person name="Ahmed A."/>
            <person name="Powell E."/>
            <person name="Schultz M.P."/>
            <person name="Hermans P.W."/>
            <person name="Hill D.J."/>
            <person name="Zhou Z."/>
            <person name="Constantinidou C.I."/>
            <person name="Hu F.Z."/>
            <person name="Bootsma H.J."/>
            <person name="Ehrlich G.D."/>
        </authorList>
    </citation>
    <scope>NUCLEOTIDE SEQUENCE [LARGE SCALE GENOMIC DNA]</scope>
    <source>
        <strain evidence="1 3">Z7542</strain>
        <strain evidence="2 4">Z7574</strain>
    </source>
</reference>
<dbReference type="AlphaFoldDB" id="A0A198UML6"/>
<evidence type="ECO:0000313" key="3">
    <source>
        <dbReference type="Proteomes" id="UP000078228"/>
    </source>
</evidence>
<dbReference type="EMBL" id="LXHC01000006">
    <property type="protein sequence ID" value="OAU97534.1"/>
    <property type="molecule type" value="Genomic_DNA"/>
</dbReference>
<dbReference type="Proteomes" id="UP000078446">
    <property type="component" value="Unassembled WGS sequence"/>
</dbReference>
<evidence type="ECO:0000313" key="2">
    <source>
        <dbReference type="EMBL" id="OAV01688.1"/>
    </source>
</evidence>